<evidence type="ECO:0000256" key="1">
    <source>
        <dbReference type="SAM" id="MobiDB-lite"/>
    </source>
</evidence>
<feature type="compositionally biased region" description="Basic and acidic residues" evidence="1">
    <location>
        <begin position="75"/>
        <end position="90"/>
    </location>
</feature>
<evidence type="ECO:0000313" key="3">
    <source>
        <dbReference type="EMBL" id="CAJ1959629.1"/>
    </source>
</evidence>
<evidence type="ECO:0000313" key="4">
    <source>
        <dbReference type="Proteomes" id="UP001295423"/>
    </source>
</evidence>
<reference evidence="3" key="1">
    <citation type="submission" date="2023-08" db="EMBL/GenBank/DDBJ databases">
        <authorList>
            <person name="Audoor S."/>
            <person name="Bilcke G."/>
        </authorList>
    </citation>
    <scope>NUCLEOTIDE SEQUENCE</scope>
</reference>
<keyword evidence="4" id="KW-1185">Reference proteome</keyword>
<dbReference type="PANTHER" id="PTHR34826">
    <property type="entry name" value="UPF0590 PROTEIN C409.17C"/>
    <property type="match status" value="1"/>
</dbReference>
<accession>A0AAD2JLE2</accession>
<evidence type="ECO:0000259" key="2">
    <source>
        <dbReference type="Pfam" id="PF08588"/>
    </source>
</evidence>
<dbReference type="Proteomes" id="UP001295423">
    <property type="component" value="Unassembled WGS sequence"/>
</dbReference>
<dbReference type="InterPro" id="IPR013897">
    <property type="entry name" value="Duc1"/>
</dbReference>
<feature type="region of interest" description="Disordered" evidence="1">
    <location>
        <begin position="1"/>
        <end position="20"/>
    </location>
</feature>
<name>A0AAD2JLE2_9STRA</name>
<feature type="region of interest" description="Disordered" evidence="1">
    <location>
        <begin position="65"/>
        <end position="104"/>
    </location>
</feature>
<gene>
    <name evidence="3" type="ORF">CYCCA115_LOCUS18048</name>
</gene>
<dbReference type="EMBL" id="CAKOGP040002014">
    <property type="protein sequence ID" value="CAJ1959629.1"/>
    <property type="molecule type" value="Genomic_DNA"/>
</dbReference>
<organism evidence="3 4">
    <name type="scientific">Cylindrotheca closterium</name>
    <dbReference type="NCBI Taxonomy" id="2856"/>
    <lineage>
        <taxon>Eukaryota</taxon>
        <taxon>Sar</taxon>
        <taxon>Stramenopiles</taxon>
        <taxon>Ochrophyta</taxon>
        <taxon>Bacillariophyta</taxon>
        <taxon>Bacillariophyceae</taxon>
        <taxon>Bacillariophycidae</taxon>
        <taxon>Bacillariales</taxon>
        <taxon>Bacillariaceae</taxon>
        <taxon>Cylindrotheca</taxon>
    </lineage>
</organism>
<dbReference type="Pfam" id="PF08588">
    <property type="entry name" value="Duc1"/>
    <property type="match status" value="1"/>
</dbReference>
<comment type="caution">
    <text evidence="3">The sequence shown here is derived from an EMBL/GenBank/DDBJ whole genome shotgun (WGS) entry which is preliminary data.</text>
</comment>
<protein>
    <recommendedName>
        <fullName evidence="2">Domain of unknown function at the cortex 1 domain-containing protein</fullName>
    </recommendedName>
</protein>
<dbReference type="PANTHER" id="PTHR34826:SF2">
    <property type="entry name" value="UPF0590 PROTEIN C409.17C"/>
    <property type="match status" value="1"/>
</dbReference>
<dbReference type="AlphaFoldDB" id="A0AAD2JLE2"/>
<feature type="domain" description="Domain of unknown function at the cortex 1" evidence="2">
    <location>
        <begin position="48"/>
        <end position="301"/>
    </location>
</feature>
<feature type="region of interest" description="Disordered" evidence="1">
    <location>
        <begin position="216"/>
        <end position="241"/>
    </location>
</feature>
<sequence>MVIKGGGPPPSTDPSEWPHRPAYFCAHPDVHTKDYEAGAPLPLGDFIEFETDLFVGKMICRMKPLPPTTSPPDDSSGHTRPADNSNKSEESSSSSSSSSHESHKEYFHGKKRHYQFVVQGHFRKSIPLSDIAMGDFYEKPFLGIPKGAIMRMYQRFMETISPGLIMDMTSDNPKILAAFGSAQTMRVDLIGEEPDLTQKSILNDLQDNTKLLFGEKPPKKGIETSSSKRRSYLSKPKNASKYSTNPEHVYTIELYDHTMCFGSYYQHAMGTKVDMTKTMNAQPLAFAIFHKHDQAVICKFPVWHERLLEEMKATGKEEEKQ</sequence>
<proteinExistence type="predicted"/>